<proteinExistence type="predicted"/>
<feature type="region of interest" description="Disordered" evidence="2">
    <location>
        <begin position="1"/>
        <end position="34"/>
    </location>
</feature>
<evidence type="ECO:0000256" key="2">
    <source>
        <dbReference type="SAM" id="MobiDB-lite"/>
    </source>
</evidence>
<dbReference type="Proteomes" id="UP000707356">
    <property type="component" value="Unassembled WGS sequence"/>
</dbReference>
<comment type="caution">
    <text evidence="3">The sequence shown here is derived from an EMBL/GenBank/DDBJ whole genome shotgun (WGS) entry which is preliminary data.</text>
</comment>
<evidence type="ECO:0000313" key="3">
    <source>
        <dbReference type="EMBL" id="MBW4464346.1"/>
    </source>
</evidence>
<feature type="compositionally biased region" description="Basic and acidic residues" evidence="2">
    <location>
        <begin position="1"/>
        <end position="15"/>
    </location>
</feature>
<sequence length="237" mass="27310">MLRQEPDRLSPDRRRLGSPHTGGSSNRVPPDATRIGGVDIQRELNKLEEMILDSPRIPLSRRTVVDEEILLDQLDLVRLNLPAAFQEATEILIHKEEVIVEAEQIAQQIIASAEQRAAQILDEMDIVRIAEQEAQQIRQQVQRDCEMMQQQVLGDIDQMRRQAQQELEEFQRQSIMDCEEIQRGADEYADRVLSDLEAQFGDMTRIVRNGRQQIQSDAAAKAAELTNFARRFQDRLR</sequence>
<evidence type="ECO:0000256" key="1">
    <source>
        <dbReference type="SAM" id="Coils"/>
    </source>
</evidence>
<name>A0A951P730_9CYAN</name>
<gene>
    <name evidence="3" type="ORF">KME07_02755</name>
</gene>
<protein>
    <submittedName>
        <fullName evidence="3">Uncharacterized protein</fullName>
    </submittedName>
</protein>
<keyword evidence="1" id="KW-0175">Coiled coil</keyword>
<feature type="coiled-coil region" evidence="1">
    <location>
        <begin position="131"/>
        <end position="173"/>
    </location>
</feature>
<accession>A0A951P730</accession>
<reference evidence="3" key="2">
    <citation type="journal article" date="2022" name="Microbiol. Resour. Announc.">
        <title>Metagenome Sequencing to Explore Phylogenomics of Terrestrial Cyanobacteria.</title>
        <authorList>
            <person name="Ward R.D."/>
            <person name="Stajich J.E."/>
            <person name="Johansen J.R."/>
            <person name="Huntemann M."/>
            <person name="Clum A."/>
            <person name="Foster B."/>
            <person name="Foster B."/>
            <person name="Roux S."/>
            <person name="Palaniappan K."/>
            <person name="Varghese N."/>
            <person name="Mukherjee S."/>
            <person name="Reddy T.B.K."/>
            <person name="Daum C."/>
            <person name="Copeland A."/>
            <person name="Chen I.A."/>
            <person name="Ivanova N.N."/>
            <person name="Kyrpides N.C."/>
            <person name="Shapiro N."/>
            <person name="Eloe-Fadrosh E.A."/>
            <person name="Pietrasiak N."/>
        </authorList>
    </citation>
    <scope>NUCLEOTIDE SEQUENCE</scope>
    <source>
        <strain evidence="3">GSE-TBD4-15B</strain>
    </source>
</reference>
<organism evidence="3 4">
    <name type="scientific">Pegethrix bostrychoides GSE-TBD4-15B</name>
    <dbReference type="NCBI Taxonomy" id="2839662"/>
    <lineage>
        <taxon>Bacteria</taxon>
        <taxon>Bacillati</taxon>
        <taxon>Cyanobacteriota</taxon>
        <taxon>Cyanophyceae</taxon>
        <taxon>Oculatellales</taxon>
        <taxon>Oculatellaceae</taxon>
        <taxon>Pegethrix</taxon>
    </lineage>
</organism>
<reference evidence="3" key="1">
    <citation type="submission" date="2021-05" db="EMBL/GenBank/DDBJ databases">
        <authorList>
            <person name="Pietrasiak N."/>
            <person name="Ward R."/>
            <person name="Stajich J.E."/>
            <person name="Kurbessoian T."/>
        </authorList>
    </citation>
    <scope>NUCLEOTIDE SEQUENCE</scope>
    <source>
        <strain evidence="3">GSE-TBD4-15B</strain>
    </source>
</reference>
<dbReference type="SUPFAM" id="SSF58113">
    <property type="entry name" value="Apolipoprotein A-I"/>
    <property type="match status" value="1"/>
</dbReference>
<dbReference type="EMBL" id="JAHHHV010000011">
    <property type="protein sequence ID" value="MBW4464346.1"/>
    <property type="molecule type" value="Genomic_DNA"/>
</dbReference>
<evidence type="ECO:0000313" key="4">
    <source>
        <dbReference type="Proteomes" id="UP000707356"/>
    </source>
</evidence>
<dbReference type="AlphaFoldDB" id="A0A951P730"/>